<feature type="domain" description="RNase H type-1" evidence="2">
    <location>
        <begin position="155"/>
        <end position="272"/>
    </location>
</feature>
<dbReference type="InterPro" id="IPR036397">
    <property type="entry name" value="RNaseH_sf"/>
</dbReference>
<proteinExistence type="predicted"/>
<dbReference type="InterPro" id="IPR002156">
    <property type="entry name" value="RNaseH_domain"/>
</dbReference>
<name>A0ABQ7BWC3_BRACR</name>
<dbReference type="InterPro" id="IPR052929">
    <property type="entry name" value="RNase_H-like_EbsB-rel"/>
</dbReference>
<evidence type="ECO:0000259" key="2">
    <source>
        <dbReference type="Pfam" id="PF13456"/>
    </source>
</evidence>
<protein>
    <recommendedName>
        <fullName evidence="2">RNase H type-1 domain-containing protein</fullName>
    </recommendedName>
</protein>
<accession>A0ABQ7BWC3</accession>
<organism evidence="3 4">
    <name type="scientific">Brassica cretica</name>
    <name type="common">Mustard</name>
    <dbReference type="NCBI Taxonomy" id="69181"/>
    <lineage>
        <taxon>Eukaryota</taxon>
        <taxon>Viridiplantae</taxon>
        <taxon>Streptophyta</taxon>
        <taxon>Embryophyta</taxon>
        <taxon>Tracheophyta</taxon>
        <taxon>Spermatophyta</taxon>
        <taxon>Magnoliopsida</taxon>
        <taxon>eudicotyledons</taxon>
        <taxon>Gunneridae</taxon>
        <taxon>Pentapetalae</taxon>
        <taxon>rosids</taxon>
        <taxon>malvids</taxon>
        <taxon>Brassicales</taxon>
        <taxon>Brassicaceae</taxon>
        <taxon>Brassiceae</taxon>
        <taxon>Brassica</taxon>
    </lineage>
</organism>
<evidence type="ECO:0000313" key="3">
    <source>
        <dbReference type="EMBL" id="KAF3543373.1"/>
    </source>
</evidence>
<keyword evidence="1" id="KW-0812">Transmembrane</keyword>
<dbReference type="SUPFAM" id="SSF53098">
    <property type="entry name" value="Ribonuclease H-like"/>
    <property type="match status" value="1"/>
</dbReference>
<keyword evidence="4" id="KW-1185">Reference proteome</keyword>
<dbReference type="Gene3D" id="3.30.420.10">
    <property type="entry name" value="Ribonuclease H-like superfamily/Ribonuclease H"/>
    <property type="match status" value="1"/>
</dbReference>
<dbReference type="PANTHER" id="PTHR47074:SF11">
    <property type="entry name" value="REVERSE TRANSCRIPTASE-LIKE PROTEIN"/>
    <property type="match status" value="1"/>
</dbReference>
<dbReference type="Pfam" id="PF13456">
    <property type="entry name" value="RVT_3"/>
    <property type="match status" value="1"/>
</dbReference>
<sequence>MGEADSLVTDSECQSCILELAVVTWNLHGIITVSEAAVAVTQENSTNWNQQVWSLKAAPKVKTQDAGVESVKKSTAGGTLKMFGEQPLLLLTVIIDLEGYWPGVSSKPCLPPTGITTSHLAPWILWESAQVPQQNTYQRNTDPCPQAHLSTVLRSDAAWRAESTAAGLGWTISKHEETLEFAGRELQVFSPLMGEALALRAGLRKCRELEICELNCQSDSKMLINSINNGNALPEVYGVVAYILCIATEFVSISFAWISREKNRAADVLAKQSLYDYGWDMAPT</sequence>
<keyword evidence="1" id="KW-0472">Membrane</keyword>
<dbReference type="PANTHER" id="PTHR47074">
    <property type="entry name" value="BNAC02G40300D PROTEIN"/>
    <property type="match status" value="1"/>
</dbReference>
<dbReference type="EMBL" id="QGKV02000832">
    <property type="protein sequence ID" value="KAF3543373.1"/>
    <property type="molecule type" value="Genomic_DNA"/>
</dbReference>
<dbReference type="CDD" id="cd06222">
    <property type="entry name" value="RNase_H_like"/>
    <property type="match status" value="1"/>
</dbReference>
<dbReference type="InterPro" id="IPR012337">
    <property type="entry name" value="RNaseH-like_sf"/>
</dbReference>
<dbReference type="InterPro" id="IPR044730">
    <property type="entry name" value="RNase_H-like_dom_plant"/>
</dbReference>
<reference evidence="3 4" key="1">
    <citation type="journal article" date="2020" name="BMC Genomics">
        <title>Intraspecific diversification of the crop wild relative Brassica cretica Lam. using demographic model selection.</title>
        <authorList>
            <person name="Kioukis A."/>
            <person name="Michalopoulou V.A."/>
            <person name="Briers L."/>
            <person name="Pirintsos S."/>
            <person name="Studholme D.J."/>
            <person name="Pavlidis P."/>
            <person name="Sarris P.F."/>
        </authorList>
    </citation>
    <scope>NUCLEOTIDE SEQUENCE [LARGE SCALE GENOMIC DNA]</scope>
    <source>
        <strain evidence="4">cv. PFS-1207/04</strain>
    </source>
</reference>
<evidence type="ECO:0000313" key="4">
    <source>
        <dbReference type="Proteomes" id="UP000266723"/>
    </source>
</evidence>
<dbReference type="Proteomes" id="UP000266723">
    <property type="component" value="Unassembled WGS sequence"/>
</dbReference>
<feature type="transmembrane region" description="Helical" evidence="1">
    <location>
        <begin position="236"/>
        <end position="258"/>
    </location>
</feature>
<evidence type="ECO:0000256" key="1">
    <source>
        <dbReference type="SAM" id="Phobius"/>
    </source>
</evidence>
<keyword evidence="1" id="KW-1133">Transmembrane helix</keyword>
<comment type="caution">
    <text evidence="3">The sequence shown here is derived from an EMBL/GenBank/DDBJ whole genome shotgun (WGS) entry which is preliminary data.</text>
</comment>
<gene>
    <name evidence="3" type="ORF">DY000_02002500</name>
</gene>